<reference evidence="1" key="1">
    <citation type="journal article" date="2020" name="Plant Biotechnol. J.">
        <title>The pomegranate (Punica granatum L.) draft genome dissects genetic divergence between soft- and hard-seeded cultivars.</title>
        <authorList>
            <person name="Luo X."/>
            <person name="Li H."/>
            <person name="Wu Z."/>
            <person name="Yao W."/>
            <person name="Zhao P."/>
            <person name="Cao D."/>
            <person name="Yu H."/>
            <person name="Li K."/>
            <person name="Poudel K."/>
            <person name="Zhao D."/>
            <person name="Zhang F."/>
            <person name="Xia X."/>
            <person name="Chen L."/>
            <person name="Wang Q."/>
            <person name="Jing D."/>
            <person name="Cao S."/>
        </authorList>
    </citation>
    <scope>NUCLEOTIDE SEQUENCE [LARGE SCALE GENOMIC DNA]</scope>
    <source>
        <strain evidence="1">cv. Tunisia</strain>
    </source>
</reference>
<dbReference type="InterPro" id="IPR044807">
    <property type="entry name" value="DRIP1-like"/>
</dbReference>
<reference evidence="2" key="2">
    <citation type="submission" date="2025-08" db="UniProtKB">
        <authorList>
            <consortium name="RefSeq"/>
        </authorList>
    </citation>
    <scope>IDENTIFICATION</scope>
    <source>
        <tissue evidence="2">Leaf</tissue>
    </source>
</reference>
<accession>A0A6P8CFL7</accession>
<protein>
    <submittedName>
        <fullName evidence="2">Uncharacterized protein LOC116194808 isoform X2</fullName>
    </submittedName>
</protein>
<name>A0A6P8CFL7_PUNGR</name>
<dbReference type="PANTHER" id="PTHR46293">
    <property type="entry name" value="E3 UBIQUITIN PROTEIN LIGASE DRIP1"/>
    <property type="match status" value="1"/>
</dbReference>
<dbReference type="RefSeq" id="XP_031379563.1">
    <property type="nucleotide sequence ID" value="XM_031523703.1"/>
</dbReference>
<organism evidence="1 2">
    <name type="scientific">Punica granatum</name>
    <name type="common">Pomegranate</name>
    <dbReference type="NCBI Taxonomy" id="22663"/>
    <lineage>
        <taxon>Eukaryota</taxon>
        <taxon>Viridiplantae</taxon>
        <taxon>Streptophyta</taxon>
        <taxon>Embryophyta</taxon>
        <taxon>Tracheophyta</taxon>
        <taxon>Spermatophyta</taxon>
        <taxon>Magnoliopsida</taxon>
        <taxon>eudicotyledons</taxon>
        <taxon>Gunneridae</taxon>
        <taxon>Pentapetalae</taxon>
        <taxon>rosids</taxon>
        <taxon>malvids</taxon>
        <taxon>Myrtales</taxon>
        <taxon>Lythraceae</taxon>
        <taxon>Punica</taxon>
    </lineage>
</organism>
<dbReference type="AlphaFoldDB" id="A0A6P8CFL7"/>
<sequence length="100" mass="11119">MHFVVCSIYVEAKRKCIYKKLSDEEVDCCPVCNIDLGCLSVEKLSALQLPRSLNTNGSRKDVSLQPKKAALMTGQKMLLSSTHHQGIRLVIRKIILSTSS</sequence>
<dbReference type="PANTHER" id="PTHR46293:SF1">
    <property type="entry name" value="OS03G0632800 PROTEIN"/>
    <property type="match status" value="1"/>
</dbReference>
<dbReference type="GO" id="GO:0004842">
    <property type="term" value="F:ubiquitin-protein transferase activity"/>
    <property type="evidence" value="ECO:0007669"/>
    <property type="project" value="InterPro"/>
</dbReference>
<keyword evidence="1" id="KW-1185">Reference proteome</keyword>
<evidence type="ECO:0000313" key="2">
    <source>
        <dbReference type="RefSeq" id="XP_031379563.1"/>
    </source>
</evidence>
<proteinExistence type="predicted"/>
<dbReference type="Proteomes" id="UP000515151">
    <property type="component" value="Chromosome 2"/>
</dbReference>
<gene>
    <name evidence="2" type="primary">LOC116194808</name>
</gene>
<dbReference type="GeneID" id="116194808"/>
<evidence type="ECO:0000313" key="1">
    <source>
        <dbReference type="Proteomes" id="UP000515151"/>
    </source>
</evidence>